<feature type="domain" description="tRNA/rRNA methyltransferase SpoU type" evidence="8">
    <location>
        <begin position="6"/>
        <end position="148"/>
    </location>
</feature>
<comment type="subcellular location">
    <subcellularLocation>
        <location evidence="6">Cytoplasm</location>
    </subcellularLocation>
</comment>
<comment type="catalytic activity">
    <reaction evidence="6">
        <text>5-carboxymethylaminomethyluridine(34) in tRNA(Leu) + S-adenosyl-L-methionine = 5-carboxymethylaminomethyl-2'-O-methyluridine(34) in tRNA(Leu) + S-adenosyl-L-homocysteine + H(+)</text>
        <dbReference type="Rhea" id="RHEA:43088"/>
        <dbReference type="Rhea" id="RHEA-COMP:10333"/>
        <dbReference type="Rhea" id="RHEA-COMP:10334"/>
        <dbReference type="ChEBI" id="CHEBI:15378"/>
        <dbReference type="ChEBI" id="CHEBI:57856"/>
        <dbReference type="ChEBI" id="CHEBI:59789"/>
        <dbReference type="ChEBI" id="CHEBI:74508"/>
        <dbReference type="ChEBI" id="CHEBI:74511"/>
        <dbReference type="EC" id="2.1.1.207"/>
    </reaction>
</comment>
<evidence type="ECO:0000256" key="5">
    <source>
        <dbReference type="ARBA" id="ARBA00022694"/>
    </source>
</evidence>
<feature type="binding site" evidence="6 7">
    <location>
        <position position="105"/>
    </location>
    <ligand>
        <name>S-adenosyl-L-methionine</name>
        <dbReference type="ChEBI" id="CHEBI:59789"/>
    </ligand>
</feature>
<name>A0A1D8AX69_9BACT</name>
<dbReference type="GO" id="GO:0141102">
    <property type="term" value="F:tRNA (5-carboxymethylaminomethyluridine(34)-2'-O)-methyltransferase activity"/>
    <property type="evidence" value="ECO:0007669"/>
    <property type="project" value="RHEA"/>
</dbReference>
<dbReference type="InterPro" id="IPR029028">
    <property type="entry name" value="Alpha/beta_knot_MTases"/>
</dbReference>
<dbReference type="Pfam" id="PF00588">
    <property type="entry name" value="SpoU_methylase"/>
    <property type="match status" value="1"/>
</dbReference>
<evidence type="ECO:0000256" key="6">
    <source>
        <dbReference type="HAMAP-Rule" id="MF_01885"/>
    </source>
</evidence>
<dbReference type="CDD" id="cd18094">
    <property type="entry name" value="SpoU-like_TrmL"/>
    <property type="match status" value="1"/>
</dbReference>
<dbReference type="PANTHER" id="PTHR42971">
    <property type="entry name" value="TRNA (CYTIDINE(34)-2'-O)-METHYLTRANSFERASE"/>
    <property type="match status" value="1"/>
</dbReference>
<dbReference type="GO" id="GO:0003723">
    <property type="term" value="F:RNA binding"/>
    <property type="evidence" value="ECO:0007669"/>
    <property type="project" value="InterPro"/>
</dbReference>
<dbReference type="EC" id="2.1.1.207" evidence="6"/>
<keyword evidence="4 6" id="KW-0949">S-adenosyl-L-methionine</keyword>
<dbReference type="InterPro" id="IPR016914">
    <property type="entry name" value="TrmL"/>
</dbReference>
<dbReference type="Proteomes" id="UP000095228">
    <property type="component" value="Chromosome"/>
</dbReference>
<reference evidence="9 10" key="1">
    <citation type="submission" date="2016-06" db="EMBL/GenBank/DDBJ databases">
        <title>Three novel species with peptidoglycan cell walls form the new genus Lacunisphaera gen. nov. in the family Opitutaceae of the verrucomicrobial subdivision 4.</title>
        <authorList>
            <person name="Rast P."/>
            <person name="Gloeckner I."/>
            <person name="Jogler M."/>
            <person name="Boedeker C."/>
            <person name="Jeske O."/>
            <person name="Wiegand S."/>
            <person name="Reinhardt R."/>
            <person name="Schumann P."/>
            <person name="Rohde M."/>
            <person name="Spring S."/>
            <person name="Gloeckner F.O."/>
            <person name="Jogler C."/>
        </authorList>
    </citation>
    <scope>NUCLEOTIDE SEQUENCE [LARGE SCALE GENOMIC DNA]</scope>
    <source>
        <strain evidence="9 10">IG16b</strain>
    </source>
</reference>
<proteinExistence type="inferred from homology"/>
<evidence type="ECO:0000313" key="9">
    <source>
        <dbReference type="EMBL" id="AOS45488.1"/>
    </source>
</evidence>
<evidence type="ECO:0000256" key="7">
    <source>
        <dbReference type="PIRSR" id="PIRSR029256-1"/>
    </source>
</evidence>
<keyword evidence="1 6" id="KW-0963">Cytoplasm</keyword>
<feature type="binding site" evidence="6 7">
    <location>
        <position position="127"/>
    </location>
    <ligand>
        <name>S-adenosyl-L-methionine</name>
        <dbReference type="ChEBI" id="CHEBI:59789"/>
    </ligand>
</feature>
<dbReference type="Gene3D" id="3.40.1280.10">
    <property type="match status" value="1"/>
</dbReference>
<feature type="binding site" evidence="6 7">
    <location>
        <position position="136"/>
    </location>
    <ligand>
        <name>S-adenosyl-L-methionine</name>
        <dbReference type="ChEBI" id="CHEBI:59789"/>
    </ligand>
</feature>
<evidence type="ECO:0000256" key="2">
    <source>
        <dbReference type="ARBA" id="ARBA00022603"/>
    </source>
</evidence>
<dbReference type="InterPro" id="IPR029026">
    <property type="entry name" value="tRNA_m1G_MTases_N"/>
</dbReference>
<evidence type="ECO:0000313" key="10">
    <source>
        <dbReference type="Proteomes" id="UP000095228"/>
    </source>
</evidence>
<accession>A0A1D8AX69</accession>
<evidence type="ECO:0000256" key="1">
    <source>
        <dbReference type="ARBA" id="ARBA00022490"/>
    </source>
</evidence>
<dbReference type="AlphaFoldDB" id="A0A1D8AX69"/>
<sequence length="163" mass="17992">MHGEMLHVVLFQPQIPQNTGNIGRMCAVTRSRLHLIHPLGFEVTDKNLKRAGMDYWFSLDVHHHADWAAFKASPAAPARLWLFTTHATRGFWDVRYADGDGLVFGNEEAGAPDWLHAELADAQRVKIPHANGELRSLNLSTAAGIATYEALRQVGMPAAGKSD</sequence>
<protein>
    <recommendedName>
        <fullName evidence="6">Putative tRNA (cytidine(34)-2'-O)-methyltransferase</fullName>
        <ecNumber evidence="6">2.1.1.207</ecNumber>
    </recommendedName>
    <alternativeName>
        <fullName evidence="6">tRNA (cytidine/uridine-2'-O-)-methyltransferase</fullName>
    </alternativeName>
</protein>
<dbReference type="EMBL" id="CP016094">
    <property type="protein sequence ID" value="AOS45488.1"/>
    <property type="molecule type" value="Genomic_DNA"/>
</dbReference>
<dbReference type="GO" id="GO:0005737">
    <property type="term" value="C:cytoplasm"/>
    <property type="evidence" value="ECO:0007669"/>
    <property type="project" value="UniProtKB-SubCell"/>
</dbReference>
<comment type="function">
    <text evidence="6">Could methylate the ribose at the nucleotide 34 wobble position in tRNA.</text>
</comment>
<organism evidence="9 10">
    <name type="scientific">Lacunisphaera limnophila</name>
    <dbReference type="NCBI Taxonomy" id="1838286"/>
    <lineage>
        <taxon>Bacteria</taxon>
        <taxon>Pseudomonadati</taxon>
        <taxon>Verrucomicrobiota</taxon>
        <taxon>Opitutia</taxon>
        <taxon>Opitutales</taxon>
        <taxon>Opitutaceae</taxon>
        <taxon>Lacunisphaera</taxon>
    </lineage>
</organism>
<comment type="similarity">
    <text evidence="6">Belongs to the class IV-like SAM-binding methyltransferase superfamily. RNA methyltransferase TrmH family. TrmL subfamily.</text>
</comment>
<comment type="catalytic activity">
    <reaction evidence="6">
        <text>cytidine(34) in tRNA + S-adenosyl-L-methionine = 2'-O-methylcytidine(34) in tRNA + S-adenosyl-L-homocysteine + H(+)</text>
        <dbReference type="Rhea" id="RHEA:43084"/>
        <dbReference type="Rhea" id="RHEA-COMP:10331"/>
        <dbReference type="Rhea" id="RHEA-COMP:10332"/>
        <dbReference type="ChEBI" id="CHEBI:15378"/>
        <dbReference type="ChEBI" id="CHEBI:57856"/>
        <dbReference type="ChEBI" id="CHEBI:59789"/>
        <dbReference type="ChEBI" id="CHEBI:74495"/>
        <dbReference type="ChEBI" id="CHEBI:82748"/>
        <dbReference type="EC" id="2.1.1.207"/>
    </reaction>
</comment>
<dbReference type="KEGG" id="obg:Verru16b_02569"/>
<dbReference type="HAMAP" id="MF_01885">
    <property type="entry name" value="tRNA_methyltr_TrmL"/>
    <property type="match status" value="1"/>
</dbReference>
<keyword evidence="2 6" id="KW-0489">Methyltransferase</keyword>
<evidence type="ECO:0000256" key="3">
    <source>
        <dbReference type="ARBA" id="ARBA00022679"/>
    </source>
</evidence>
<comment type="caution">
    <text evidence="6">Lacks conserved residue(s) required for the propagation of feature annotation.</text>
</comment>
<dbReference type="GO" id="GO:0002130">
    <property type="term" value="P:wobble position ribose methylation"/>
    <property type="evidence" value="ECO:0007669"/>
    <property type="project" value="TreeGrafter"/>
</dbReference>
<evidence type="ECO:0000259" key="8">
    <source>
        <dbReference type="Pfam" id="PF00588"/>
    </source>
</evidence>
<dbReference type="InterPro" id="IPR001537">
    <property type="entry name" value="SpoU_MeTrfase"/>
</dbReference>
<gene>
    <name evidence="9" type="primary">trmL</name>
    <name evidence="9" type="ORF">Verru16b_02569</name>
</gene>
<keyword evidence="10" id="KW-1185">Reference proteome</keyword>
<dbReference type="PATRIC" id="fig|1838286.3.peg.2584"/>
<evidence type="ECO:0000256" key="4">
    <source>
        <dbReference type="ARBA" id="ARBA00022691"/>
    </source>
</evidence>
<keyword evidence="5 6" id="KW-0819">tRNA processing</keyword>
<dbReference type="PIRSF" id="PIRSF029256">
    <property type="entry name" value="SpoU_TrmH_prd"/>
    <property type="match status" value="1"/>
</dbReference>
<keyword evidence="3 6" id="KW-0808">Transferase</keyword>
<dbReference type="GO" id="GO:0141098">
    <property type="term" value="F:tRNA (cytidine(34)-2'-O)-methyltransferase activity"/>
    <property type="evidence" value="ECO:0007669"/>
    <property type="project" value="RHEA"/>
</dbReference>
<dbReference type="SUPFAM" id="SSF75217">
    <property type="entry name" value="alpha/beta knot"/>
    <property type="match status" value="1"/>
</dbReference>
<dbReference type="PANTHER" id="PTHR42971:SF1">
    <property type="entry name" value="TRNA (CYTIDINE(34)-2'-O)-METHYLTRANSFERASE"/>
    <property type="match status" value="1"/>
</dbReference>
<dbReference type="STRING" id="1838286.Verru16b_02569"/>